<gene>
    <name evidence="1" type="ORF">SAMN04488503_2997</name>
</gene>
<dbReference type="OrthoDB" id="90759at2"/>
<dbReference type="AlphaFoldDB" id="A0A239C7G7"/>
<dbReference type="Proteomes" id="UP000198324">
    <property type="component" value="Unassembled WGS sequence"/>
</dbReference>
<accession>A0A239C7G7</accession>
<evidence type="ECO:0000313" key="1">
    <source>
        <dbReference type="EMBL" id="SNS16166.1"/>
    </source>
</evidence>
<proteinExistence type="predicted"/>
<keyword evidence="2" id="KW-1185">Reference proteome</keyword>
<organism evidence="1 2">
    <name type="scientific">Humidesulfovibrio mexicanus</name>
    <dbReference type="NCBI Taxonomy" id="147047"/>
    <lineage>
        <taxon>Bacteria</taxon>
        <taxon>Pseudomonadati</taxon>
        <taxon>Thermodesulfobacteriota</taxon>
        <taxon>Desulfovibrionia</taxon>
        <taxon>Desulfovibrionales</taxon>
        <taxon>Desulfovibrionaceae</taxon>
        <taxon>Humidesulfovibrio</taxon>
    </lineage>
</organism>
<protein>
    <submittedName>
        <fullName evidence="1">Phage tail protein, P2 protein I family</fullName>
    </submittedName>
</protein>
<dbReference type="Pfam" id="PF09684">
    <property type="entry name" value="Tail_P2_I"/>
    <property type="match status" value="1"/>
</dbReference>
<evidence type="ECO:0000313" key="2">
    <source>
        <dbReference type="Proteomes" id="UP000198324"/>
    </source>
</evidence>
<dbReference type="EMBL" id="FZOC01000007">
    <property type="protein sequence ID" value="SNS16166.1"/>
    <property type="molecule type" value="Genomic_DNA"/>
</dbReference>
<sequence>MMRQADLDLRALLPGSIAGDATVMAMAEGFGQELRTVAGLIDRVRLYDRLDELTEPTLSMLAWQFNVVFWDAQLSDAVKRTLIRQAIPWRRIHGTPACVEQAVAAVFGEPALVVPWFEYGGVPGTFRLEVEITEAPLPPQIADAALDVVKATKNARSHLDELRIIIAGRGGANAACVAMADEAVDVLPWSLAGVDAALPVRSAAAVHVVETHNLVVPK</sequence>
<name>A0A239C7G7_9BACT</name>
<dbReference type="RefSeq" id="WP_089275190.1">
    <property type="nucleotide sequence ID" value="NZ_FZOC01000007.1"/>
</dbReference>
<reference evidence="1 2" key="1">
    <citation type="submission" date="2017-06" db="EMBL/GenBank/DDBJ databases">
        <authorList>
            <person name="Kim H.J."/>
            <person name="Triplett B.A."/>
        </authorList>
    </citation>
    <scope>NUCLEOTIDE SEQUENCE [LARGE SCALE GENOMIC DNA]</scope>
    <source>
        <strain evidence="1 2">DSM 13116</strain>
    </source>
</reference>
<dbReference type="InterPro" id="IPR006521">
    <property type="entry name" value="Tail_protein_I"/>
</dbReference>
<dbReference type="NCBIfam" id="TIGR01634">
    <property type="entry name" value="tail_P2_I"/>
    <property type="match status" value="1"/>
</dbReference>